<dbReference type="AlphaFoldDB" id="A0A371PCM0"/>
<evidence type="ECO:0000313" key="2">
    <source>
        <dbReference type="Proteomes" id="UP000265581"/>
    </source>
</evidence>
<dbReference type="EMBL" id="QUBR01000001">
    <property type="protein sequence ID" value="REK73684.1"/>
    <property type="molecule type" value="Genomic_DNA"/>
</dbReference>
<proteinExistence type="predicted"/>
<gene>
    <name evidence="1" type="ORF">DX116_09170</name>
</gene>
<comment type="caution">
    <text evidence="1">The sequence shown here is derived from an EMBL/GenBank/DDBJ whole genome shotgun (WGS) entry which is preliminary data.</text>
</comment>
<keyword evidence="2" id="KW-1185">Reference proteome</keyword>
<reference evidence="1 2" key="1">
    <citation type="submission" date="2018-08" db="EMBL/GenBank/DDBJ databases">
        <title>Aeromicrobium sp. M2KJ-4, whole genome shotgun sequence.</title>
        <authorList>
            <person name="Tuo L."/>
        </authorList>
    </citation>
    <scope>NUCLEOTIDE SEQUENCE [LARGE SCALE GENOMIC DNA]</scope>
    <source>
        <strain evidence="1 2">M2KJ-4</strain>
    </source>
</reference>
<dbReference type="OrthoDB" id="9876760at2"/>
<sequence length="84" mass="9445">MTTQPYRHPVADEQTWNDALYEDLERSIVETRTSCDGQVTTFLDKDGVVLAFGCGRRREPHPVYVAQDTIETGSQVVGADDEWA</sequence>
<organism evidence="1 2">
    <name type="scientific">Aeromicrobium endophyticum</name>
    <dbReference type="NCBI Taxonomy" id="2292704"/>
    <lineage>
        <taxon>Bacteria</taxon>
        <taxon>Bacillati</taxon>
        <taxon>Actinomycetota</taxon>
        <taxon>Actinomycetes</taxon>
        <taxon>Propionibacteriales</taxon>
        <taxon>Nocardioidaceae</taxon>
        <taxon>Aeromicrobium</taxon>
    </lineage>
</organism>
<dbReference type="RefSeq" id="WP_119703794.1">
    <property type="nucleotide sequence ID" value="NZ_JBHSOI010000001.1"/>
</dbReference>
<name>A0A371PCM0_9ACTN</name>
<protein>
    <submittedName>
        <fullName evidence="1">Uncharacterized protein</fullName>
    </submittedName>
</protein>
<evidence type="ECO:0000313" key="1">
    <source>
        <dbReference type="EMBL" id="REK73684.1"/>
    </source>
</evidence>
<accession>A0A371PCM0</accession>
<dbReference type="Proteomes" id="UP000265581">
    <property type="component" value="Unassembled WGS sequence"/>
</dbReference>